<accession>A0A432GLY1</accession>
<dbReference type="SUPFAM" id="SSF53383">
    <property type="entry name" value="PLP-dependent transferases"/>
    <property type="match status" value="1"/>
</dbReference>
<dbReference type="Gene3D" id="3.90.1150.10">
    <property type="entry name" value="Aspartate Aminotransferase, domain 1"/>
    <property type="match status" value="1"/>
</dbReference>
<dbReference type="AlphaFoldDB" id="A0A432GLY1"/>
<sequence>LTFLGVNGEDLIIKLDEYGVAASTGSACSIHTQKASHVLQAMGFNHEQITGSLRISFGYLNTLDEVDQTVEVLKKVVAELRSVSPYKIKYNF</sequence>
<dbReference type="InterPro" id="IPR000192">
    <property type="entry name" value="Aminotrans_V_dom"/>
</dbReference>
<feature type="non-terminal residue" evidence="4">
    <location>
        <position position="1"/>
    </location>
</feature>
<comment type="cofactor">
    <cofactor evidence="1">
        <name>pyridoxal 5'-phosphate</name>
        <dbReference type="ChEBI" id="CHEBI:597326"/>
    </cofactor>
</comment>
<gene>
    <name evidence="4" type="ORF">DSY95_05425</name>
</gene>
<reference evidence="4 5" key="1">
    <citation type="submission" date="2018-06" db="EMBL/GenBank/DDBJ databases">
        <title>Combined omics and stable isotope probing to characterize newly discovered Mariana Back-Arc vent microbial communities.</title>
        <authorList>
            <person name="Trembath-Reichert E."/>
            <person name="Huber J.A."/>
        </authorList>
    </citation>
    <scope>NUCLEOTIDE SEQUENCE [LARGE SCALE GENOMIC DNA]</scope>
    <source>
        <strain evidence="4">MAG 54</strain>
    </source>
</reference>
<comment type="catalytic activity">
    <reaction evidence="2">
        <text>(sulfur carrier)-H + L-cysteine = (sulfur carrier)-SH + L-alanine</text>
        <dbReference type="Rhea" id="RHEA:43892"/>
        <dbReference type="Rhea" id="RHEA-COMP:14737"/>
        <dbReference type="Rhea" id="RHEA-COMP:14739"/>
        <dbReference type="ChEBI" id="CHEBI:29917"/>
        <dbReference type="ChEBI" id="CHEBI:35235"/>
        <dbReference type="ChEBI" id="CHEBI:57972"/>
        <dbReference type="ChEBI" id="CHEBI:64428"/>
        <dbReference type="EC" id="2.8.1.7"/>
    </reaction>
</comment>
<proteinExistence type="predicted"/>
<feature type="domain" description="Aminotransferase class V" evidence="3">
    <location>
        <begin position="2"/>
        <end position="68"/>
    </location>
</feature>
<evidence type="ECO:0000256" key="2">
    <source>
        <dbReference type="ARBA" id="ARBA00050776"/>
    </source>
</evidence>
<name>A0A432GLY1_9DELT</name>
<dbReference type="GO" id="GO:0031071">
    <property type="term" value="F:cysteine desulfurase activity"/>
    <property type="evidence" value="ECO:0007669"/>
    <property type="project" value="UniProtKB-EC"/>
</dbReference>
<evidence type="ECO:0000313" key="4">
    <source>
        <dbReference type="EMBL" id="RTZ85029.1"/>
    </source>
</evidence>
<dbReference type="PANTHER" id="PTHR11601">
    <property type="entry name" value="CYSTEINE DESULFURYLASE FAMILY MEMBER"/>
    <property type="match status" value="1"/>
</dbReference>
<dbReference type="EMBL" id="QNZJ01000237">
    <property type="protein sequence ID" value="RTZ85029.1"/>
    <property type="molecule type" value="Genomic_DNA"/>
</dbReference>
<comment type="caution">
    <text evidence="4">The sequence shown here is derived from an EMBL/GenBank/DDBJ whole genome shotgun (WGS) entry which is preliminary data.</text>
</comment>
<organism evidence="4 5">
    <name type="scientific">SAR324 cluster bacterium</name>
    <dbReference type="NCBI Taxonomy" id="2024889"/>
    <lineage>
        <taxon>Bacteria</taxon>
        <taxon>Deltaproteobacteria</taxon>
        <taxon>SAR324 cluster</taxon>
    </lineage>
</organism>
<dbReference type="InterPro" id="IPR015424">
    <property type="entry name" value="PyrdxlP-dep_Trfase"/>
</dbReference>
<dbReference type="InterPro" id="IPR015422">
    <property type="entry name" value="PyrdxlP-dep_Trfase_small"/>
</dbReference>
<evidence type="ECO:0000313" key="5">
    <source>
        <dbReference type="Proteomes" id="UP000287719"/>
    </source>
</evidence>
<evidence type="ECO:0000259" key="3">
    <source>
        <dbReference type="Pfam" id="PF00266"/>
    </source>
</evidence>
<evidence type="ECO:0000256" key="1">
    <source>
        <dbReference type="ARBA" id="ARBA00001933"/>
    </source>
</evidence>
<dbReference type="Pfam" id="PF00266">
    <property type="entry name" value="Aminotran_5"/>
    <property type="match status" value="1"/>
</dbReference>
<dbReference type="PANTHER" id="PTHR11601:SF34">
    <property type="entry name" value="CYSTEINE DESULFURASE"/>
    <property type="match status" value="1"/>
</dbReference>
<dbReference type="Proteomes" id="UP000287719">
    <property type="component" value="Unassembled WGS sequence"/>
</dbReference>
<protein>
    <submittedName>
        <fullName evidence="4">Cysteine desulfurase NifS</fullName>
    </submittedName>
</protein>